<organism evidence="2 3">
    <name type="scientific">Prauserella flavalba</name>
    <dbReference type="NCBI Taxonomy" id="1477506"/>
    <lineage>
        <taxon>Bacteria</taxon>
        <taxon>Bacillati</taxon>
        <taxon>Actinomycetota</taxon>
        <taxon>Actinomycetes</taxon>
        <taxon>Pseudonocardiales</taxon>
        <taxon>Pseudonocardiaceae</taxon>
        <taxon>Prauserella</taxon>
    </lineage>
</organism>
<dbReference type="PANTHER" id="PTHR30354">
    <property type="entry name" value="GNT FAMILY GLUCONATE TRANSPORTER"/>
    <property type="match status" value="1"/>
</dbReference>
<dbReference type="GO" id="GO:0015128">
    <property type="term" value="F:gluconate transmembrane transporter activity"/>
    <property type="evidence" value="ECO:0007669"/>
    <property type="project" value="InterPro"/>
</dbReference>
<dbReference type="EMBL" id="MASU01000007">
    <property type="protein sequence ID" value="PXY30557.1"/>
    <property type="molecule type" value="Genomic_DNA"/>
</dbReference>
<proteinExistence type="predicted"/>
<gene>
    <name evidence="2" type="ORF">BA062_18545</name>
</gene>
<name>A0A318LLU5_9PSEU</name>
<feature type="transmembrane region" description="Helical" evidence="1">
    <location>
        <begin position="400"/>
        <end position="419"/>
    </location>
</feature>
<evidence type="ECO:0000256" key="1">
    <source>
        <dbReference type="SAM" id="Phobius"/>
    </source>
</evidence>
<sequence length="464" mass="47370">MNTDEWTQTLGAGPLLGIAAGAIAVLLFLIIKLKIHAFLALVTVSAATAFATGIPAGSVIDTLTDGFGSTLASVALLVGLGAILGRLVEVSGGAQALTDSLIRRFGEQRAPLALGIASLIFGFPIFFDAGLVVMLPIVFSVARRLGGGVLRYGLPAAGAFSVMHIYVPPHPGPVAASGLLGADVGLVILFGLLIAIPTWFVTSYLFGLWAGKNIVLPVPGILAGGEQGDDDERDENPPKPGTVVGLLLLPLVLIFADTGLNTAGSAGWLDEDAGWFQVARAIGSTPIALLITVFVAMYVLGTRRGRGKETLEKLVDSALGPVCSIILITGAGGMFGGVLRASGIGDALSDAMSDLGLPVIVAAYLIATVLRIAQGSATVALTTAAGLVQPLVLGGSFNGVELTALVLALAAGSVTAGHVNDSGFWLVGRFFGMDVKTTLKTWTVMQTTIGLMGFALSSVLFVLA</sequence>
<dbReference type="GO" id="GO:0005886">
    <property type="term" value="C:plasma membrane"/>
    <property type="evidence" value="ECO:0007669"/>
    <property type="project" value="TreeGrafter"/>
</dbReference>
<feature type="transmembrane region" description="Helical" evidence="1">
    <location>
        <begin position="355"/>
        <end position="388"/>
    </location>
</feature>
<feature type="transmembrane region" description="Helical" evidence="1">
    <location>
        <begin position="281"/>
        <end position="302"/>
    </location>
</feature>
<dbReference type="NCBIfam" id="TIGR00791">
    <property type="entry name" value="gntP"/>
    <property type="match status" value="1"/>
</dbReference>
<comment type="caution">
    <text evidence="2">The sequence shown here is derived from an EMBL/GenBank/DDBJ whole genome shotgun (WGS) entry which is preliminary data.</text>
</comment>
<feature type="transmembrane region" description="Helical" evidence="1">
    <location>
        <begin position="179"/>
        <end position="200"/>
    </location>
</feature>
<dbReference type="PANTHER" id="PTHR30354:SF25">
    <property type="entry name" value="INNER MEMBRANE PERMEASE YGBN"/>
    <property type="match status" value="1"/>
</dbReference>
<accession>A0A318LLU5</accession>
<dbReference type="InterPro" id="IPR003474">
    <property type="entry name" value="Glcn_transporter"/>
</dbReference>
<keyword evidence="1" id="KW-0812">Transmembrane</keyword>
<dbReference type="PIRSF" id="PIRSF002746">
    <property type="entry name" value="Gluconate_transporter"/>
    <property type="match status" value="1"/>
</dbReference>
<dbReference type="OrthoDB" id="4325159at2"/>
<protein>
    <submittedName>
        <fullName evidence="2">Permease</fullName>
    </submittedName>
</protein>
<feature type="transmembrane region" description="Helical" evidence="1">
    <location>
        <begin position="12"/>
        <end position="31"/>
    </location>
</feature>
<evidence type="ECO:0000313" key="2">
    <source>
        <dbReference type="EMBL" id="PXY30557.1"/>
    </source>
</evidence>
<keyword evidence="3" id="KW-1185">Reference proteome</keyword>
<keyword evidence="1" id="KW-1133">Transmembrane helix</keyword>
<feature type="transmembrane region" description="Helical" evidence="1">
    <location>
        <begin position="439"/>
        <end position="463"/>
    </location>
</feature>
<feature type="transmembrane region" description="Helical" evidence="1">
    <location>
        <begin position="38"/>
        <end position="60"/>
    </location>
</feature>
<dbReference type="RefSeq" id="WP_110338501.1">
    <property type="nucleotide sequence ID" value="NZ_JBHVKT010000084.1"/>
</dbReference>
<dbReference type="AlphaFoldDB" id="A0A318LLU5"/>
<feature type="transmembrane region" description="Helical" evidence="1">
    <location>
        <begin position="246"/>
        <end position="269"/>
    </location>
</feature>
<keyword evidence="1" id="KW-0472">Membrane</keyword>
<feature type="transmembrane region" description="Helical" evidence="1">
    <location>
        <begin position="149"/>
        <end position="167"/>
    </location>
</feature>
<feature type="transmembrane region" description="Helical" evidence="1">
    <location>
        <begin position="110"/>
        <end position="137"/>
    </location>
</feature>
<reference evidence="2 3" key="1">
    <citation type="submission" date="2016-07" db="EMBL/GenBank/DDBJ databases">
        <title>Draft genome sequence of Prauserella sp. YIM 121212, isolated from alkaline soil.</title>
        <authorList>
            <person name="Ruckert C."/>
            <person name="Albersmeier A."/>
            <person name="Jiang C.-L."/>
            <person name="Jiang Y."/>
            <person name="Kalinowski J."/>
            <person name="Schneider O."/>
            <person name="Winkler A."/>
            <person name="Zotchev S.B."/>
        </authorList>
    </citation>
    <scope>NUCLEOTIDE SEQUENCE [LARGE SCALE GENOMIC DNA]</scope>
    <source>
        <strain evidence="2 3">YIM 121212</strain>
    </source>
</reference>
<evidence type="ECO:0000313" key="3">
    <source>
        <dbReference type="Proteomes" id="UP000247892"/>
    </source>
</evidence>
<feature type="transmembrane region" description="Helical" evidence="1">
    <location>
        <begin position="314"/>
        <end position="335"/>
    </location>
</feature>
<dbReference type="Proteomes" id="UP000247892">
    <property type="component" value="Unassembled WGS sequence"/>
</dbReference>
<dbReference type="Pfam" id="PF02447">
    <property type="entry name" value="GntP_permease"/>
    <property type="match status" value="1"/>
</dbReference>